<dbReference type="AlphaFoldDB" id="R9GST6"/>
<dbReference type="eggNOG" id="ENOG502Z90P">
    <property type="taxonomic scope" value="Bacteria"/>
</dbReference>
<dbReference type="Pfam" id="PF14092">
    <property type="entry name" value="DUF4270"/>
    <property type="match status" value="1"/>
</dbReference>
<dbReference type="EMBL" id="AQPN01000078">
    <property type="protein sequence ID" value="EOR94738.1"/>
    <property type="molecule type" value="Genomic_DNA"/>
</dbReference>
<proteinExistence type="predicted"/>
<dbReference type="OrthoDB" id="1092930at2"/>
<evidence type="ECO:0008006" key="3">
    <source>
        <dbReference type="Google" id="ProtNLM"/>
    </source>
</evidence>
<dbReference type="RefSeq" id="WP_016195346.1">
    <property type="nucleotide sequence ID" value="NZ_AQPN01000078.1"/>
</dbReference>
<dbReference type="STRING" id="1150600.ADIARSV_2112"/>
<keyword evidence="2" id="KW-1185">Reference proteome</keyword>
<dbReference type="InterPro" id="IPR025366">
    <property type="entry name" value="DUF4270"/>
</dbReference>
<evidence type="ECO:0000313" key="2">
    <source>
        <dbReference type="Proteomes" id="UP000014174"/>
    </source>
</evidence>
<organism evidence="1 2">
    <name type="scientific">Arcticibacter svalbardensis MN12-7</name>
    <dbReference type="NCBI Taxonomy" id="1150600"/>
    <lineage>
        <taxon>Bacteria</taxon>
        <taxon>Pseudomonadati</taxon>
        <taxon>Bacteroidota</taxon>
        <taxon>Sphingobacteriia</taxon>
        <taxon>Sphingobacteriales</taxon>
        <taxon>Sphingobacteriaceae</taxon>
        <taxon>Arcticibacter</taxon>
    </lineage>
</organism>
<accession>R9GST6</accession>
<name>R9GST6_9SPHI</name>
<evidence type="ECO:0000313" key="1">
    <source>
        <dbReference type="EMBL" id="EOR94738.1"/>
    </source>
</evidence>
<comment type="caution">
    <text evidence="1">The sequence shown here is derived from an EMBL/GenBank/DDBJ whole genome shotgun (WGS) entry which is preliminary data.</text>
</comment>
<sequence>MVGLNQDELQGVIISDTFNVKTSTLLLDSLPTAGKGVLLAGTISDPDLGIITAASYFQISPTDLSGITLPDDAKFDSIRLKLQYSGYYYGDTTVKQTLSAHQLTDRIVIETKPGYLEPEEQNVFSSTATFYNRSKVNYNTTPLTSKTLSPRPASGDSIMMALPNSLGKELFSMIQTSNTKISNTEEFLDYFNGIVLKADGNAVIGYKDTAEVKIYYSYTGTNGLKIKNELKFSLYDNSYQFNSITADRSNTALKDISLQNKQIASAITGNKTYIQGGLGLVTKIEFPTISSIVGNETISINKAELIIQSTKASDKPYKLPSELILLVANQHDQPQSTLTDAAAGTSSIYLRNTDDGIAKASYNYPITDYINSYVKSYTNTSLLLSLPISDLQNTLTRLELGSQDNSSTKIKLIITYTKLL</sequence>
<dbReference type="Proteomes" id="UP000014174">
    <property type="component" value="Unassembled WGS sequence"/>
</dbReference>
<protein>
    <recommendedName>
        <fullName evidence="3">DUF4270 domain-containing protein</fullName>
    </recommendedName>
</protein>
<reference evidence="1 2" key="1">
    <citation type="journal article" date="2013" name="Genome Announc.">
        <title>Draft Genome Sequence of Arcticibacter svalbardensis Strain MN12-7T, a Member of the Family Sphingobacteriaceae Isolated from an Arctic Soil Sample.</title>
        <authorList>
            <person name="Shivaji S."/>
            <person name="Ara S."/>
            <person name="Prasad S."/>
            <person name="Manasa B.P."/>
            <person name="Begum Z."/>
            <person name="Singh A."/>
            <person name="Kumar Pinnaka A."/>
        </authorList>
    </citation>
    <scope>NUCLEOTIDE SEQUENCE [LARGE SCALE GENOMIC DNA]</scope>
    <source>
        <strain evidence="1 2">MN12-7</strain>
    </source>
</reference>
<gene>
    <name evidence="1" type="ORF">ADIARSV_2112</name>
</gene>